<evidence type="ECO:0000259" key="3">
    <source>
        <dbReference type="PROSITE" id="PS50404"/>
    </source>
</evidence>
<dbReference type="SUPFAM" id="SSF52833">
    <property type="entry name" value="Thioredoxin-like"/>
    <property type="match status" value="1"/>
</dbReference>
<reference evidence="5 6" key="1">
    <citation type="journal article" date="2021" name="Environ. Microbiol.">
        <title>Gene family expansions and transcriptome signatures uncover fungal adaptations to wood decay.</title>
        <authorList>
            <person name="Hage H."/>
            <person name="Miyauchi S."/>
            <person name="Viragh M."/>
            <person name="Drula E."/>
            <person name="Min B."/>
            <person name="Chaduli D."/>
            <person name="Navarro D."/>
            <person name="Favel A."/>
            <person name="Norest M."/>
            <person name="Lesage-Meessen L."/>
            <person name="Balint B."/>
            <person name="Merenyi Z."/>
            <person name="de Eugenio L."/>
            <person name="Morin E."/>
            <person name="Martinez A.T."/>
            <person name="Baldrian P."/>
            <person name="Stursova M."/>
            <person name="Martinez M.J."/>
            <person name="Novotny C."/>
            <person name="Magnuson J.K."/>
            <person name="Spatafora J.W."/>
            <person name="Maurice S."/>
            <person name="Pangilinan J."/>
            <person name="Andreopoulos W."/>
            <person name="LaButti K."/>
            <person name="Hundley H."/>
            <person name="Na H."/>
            <person name="Kuo A."/>
            <person name="Barry K."/>
            <person name="Lipzen A."/>
            <person name="Henrissat B."/>
            <person name="Riley R."/>
            <person name="Ahrendt S."/>
            <person name="Nagy L.G."/>
            <person name="Grigoriev I.V."/>
            <person name="Martin F."/>
            <person name="Rosso M.N."/>
        </authorList>
    </citation>
    <scope>NUCLEOTIDE SEQUENCE [LARGE SCALE GENOMIC DNA]</scope>
    <source>
        <strain evidence="5 6">CIRM-BRFM 1785</strain>
    </source>
</reference>
<dbReference type="Pfam" id="PF00043">
    <property type="entry name" value="GST_C"/>
    <property type="match status" value="1"/>
</dbReference>
<comment type="similarity">
    <text evidence="1 2">Belongs to the GST superfamily.</text>
</comment>
<keyword evidence="6" id="KW-1185">Reference proteome</keyword>
<dbReference type="PROSITE" id="PS50405">
    <property type="entry name" value="GST_CTER"/>
    <property type="match status" value="1"/>
</dbReference>
<dbReference type="GeneID" id="72009773"/>
<dbReference type="RefSeq" id="XP_047776584.1">
    <property type="nucleotide sequence ID" value="XM_047929041.1"/>
</dbReference>
<proteinExistence type="inferred from homology"/>
<evidence type="ECO:0000313" key="5">
    <source>
        <dbReference type="EMBL" id="KAH9833868.1"/>
    </source>
</evidence>
<evidence type="ECO:0000256" key="1">
    <source>
        <dbReference type="ARBA" id="ARBA00007409"/>
    </source>
</evidence>
<dbReference type="Gene3D" id="1.20.1050.130">
    <property type="match status" value="1"/>
</dbReference>
<accession>A0ABQ8K992</accession>
<dbReference type="InterPro" id="IPR010987">
    <property type="entry name" value="Glutathione-S-Trfase_C-like"/>
</dbReference>
<gene>
    <name evidence="5" type="ORF">C8Q71DRAFT_909410</name>
</gene>
<dbReference type="SFLD" id="SFLDS00019">
    <property type="entry name" value="Glutathione_Transferase_(cytos"/>
    <property type="match status" value="1"/>
</dbReference>
<dbReference type="PANTHER" id="PTHR44051:SF3">
    <property type="entry name" value="TRANSCRIPTIONAL REGULATOR URE2"/>
    <property type="match status" value="1"/>
</dbReference>
<sequence>MSHGKQFTLFTHAGGPNGWKVAFTLAELGLEYVPKYLDFGKQEQKGPEYTKYNPNGRIPTLIDHANNDFTIWESNAIMTYLVEKYDTEHKISASNLDDKMQQLQWLFFQASGQGPYFGQAVWFSKFHPEKVPSAVERYQKEAIRVLGVLESVLAKQEWLVGGKCTIADLSFITWNQAAFGYILKDHPDFNLQKDYPAVNRWHNALVSRKAVAEQLAYKDSLM</sequence>
<dbReference type="SFLD" id="SFLDG00358">
    <property type="entry name" value="Main_(cytGST)"/>
    <property type="match status" value="1"/>
</dbReference>
<dbReference type="Proteomes" id="UP000814176">
    <property type="component" value="Unassembled WGS sequence"/>
</dbReference>
<organism evidence="5 6">
    <name type="scientific">Rhodofomes roseus</name>
    <dbReference type="NCBI Taxonomy" id="34475"/>
    <lineage>
        <taxon>Eukaryota</taxon>
        <taxon>Fungi</taxon>
        <taxon>Dikarya</taxon>
        <taxon>Basidiomycota</taxon>
        <taxon>Agaricomycotina</taxon>
        <taxon>Agaricomycetes</taxon>
        <taxon>Polyporales</taxon>
        <taxon>Rhodofomes</taxon>
    </lineage>
</organism>
<dbReference type="InterPro" id="IPR036282">
    <property type="entry name" value="Glutathione-S-Trfase_C_sf"/>
</dbReference>
<dbReference type="SFLD" id="SFLDG01151">
    <property type="entry name" value="Main.2:_Nu-like"/>
    <property type="match status" value="1"/>
</dbReference>
<dbReference type="InterPro" id="IPR004046">
    <property type="entry name" value="GST_C"/>
</dbReference>
<dbReference type="PROSITE" id="PS50404">
    <property type="entry name" value="GST_NTER"/>
    <property type="match status" value="1"/>
</dbReference>
<feature type="domain" description="GST N-terminal" evidence="3">
    <location>
        <begin position="5"/>
        <end position="89"/>
    </location>
</feature>
<comment type="caution">
    <text evidence="5">The sequence shown here is derived from an EMBL/GenBank/DDBJ whole genome shotgun (WGS) entry which is preliminary data.</text>
</comment>
<dbReference type="InterPro" id="IPR040079">
    <property type="entry name" value="Glutathione_S-Trfase"/>
</dbReference>
<feature type="domain" description="GST C-terminal" evidence="4">
    <location>
        <begin position="95"/>
        <end position="222"/>
    </location>
</feature>
<evidence type="ECO:0000256" key="2">
    <source>
        <dbReference type="RuleBase" id="RU003494"/>
    </source>
</evidence>
<dbReference type="CDD" id="cd03048">
    <property type="entry name" value="GST_N_Ure2p_like"/>
    <property type="match status" value="1"/>
</dbReference>
<protein>
    <submittedName>
        <fullName evidence="5">Glutathione S-transferase</fullName>
    </submittedName>
</protein>
<evidence type="ECO:0000259" key="4">
    <source>
        <dbReference type="PROSITE" id="PS50405"/>
    </source>
</evidence>
<name>A0ABQ8K992_9APHY</name>
<dbReference type="InterPro" id="IPR004045">
    <property type="entry name" value="Glutathione_S-Trfase_N"/>
</dbReference>
<dbReference type="SUPFAM" id="SSF47616">
    <property type="entry name" value="GST C-terminal domain-like"/>
    <property type="match status" value="1"/>
</dbReference>
<dbReference type="InterPro" id="IPR036249">
    <property type="entry name" value="Thioredoxin-like_sf"/>
</dbReference>
<dbReference type="Pfam" id="PF02798">
    <property type="entry name" value="GST_N"/>
    <property type="match status" value="1"/>
</dbReference>
<dbReference type="PANTHER" id="PTHR44051">
    <property type="entry name" value="GLUTATHIONE S-TRANSFERASE-RELATED"/>
    <property type="match status" value="1"/>
</dbReference>
<evidence type="ECO:0000313" key="6">
    <source>
        <dbReference type="Proteomes" id="UP000814176"/>
    </source>
</evidence>
<dbReference type="EMBL" id="JADCUA010000017">
    <property type="protein sequence ID" value="KAH9833868.1"/>
    <property type="molecule type" value="Genomic_DNA"/>
</dbReference>